<dbReference type="OrthoDB" id="900053at2"/>
<dbReference type="InterPro" id="IPR051048">
    <property type="entry name" value="Peptidase_S8/S53_subtilisin"/>
</dbReference>
<reference evidence="9 10" key="1">
    <citation type="submission" date="2019-10" db="EMBL/GenBank/DDBJ databases">
        <title>Whole-genome sequence of the extremophile Heliorestis acidaminivorans DSM 24790.</title>
        <authorList>
            <person name="Kyndt J.A."/>
            <person name="Meyer T.E."/>
        </authorList>
    </citation>
    <scope>NUCLEOTIDE SEQUENCE [LARGE SCALE GENOMIC DNA]</scope>
    <source>
        <strain evidence="9 10">DSM 24790</strain>
    </source>
</reference>
<keyword evidence="4 6" id="KW-0378">Hydrolase</keyword>
<evidence type="ECO:0000256" key="6">
    <source>
        <dbReference type="PROSITE-ProRule" id="PRU01240"/>
    </source>
</evidence>
<feature type="active site" description="Charge relay system" evidence="6">
    <location>
        <position position="326"/>
    </location>
</feature>
<dbReference type="InterPro" id="IPR015500">
    <property type="entry name" value="Peptidase_S8_subtilisin-rel"/>
</dbReference>
<comment type="caution">
    <text evidence="9">The sequence shown here is derived from an EMBL/GenBank/DDBJ whole genome shotgun (WGS) entry which is preliminary data.</text>
</comment>
<keyword evidence="5 6" id="KW-0720">Serine protease</keyword>
<dbReference type="Pfam" id="PF00082">
    <property type="entry name" value="Peptidase_S8"/>
    <property type="match status" value="1"/>
</dbReference>
<evidence type="ECO:0000256" key="5">
    <source>
        <dbReference type="ARBA" id="ARBA00022825"/>
    </source>
</evidence>
<dbReference type="InterPro" id="IPR000209">
    <property type="entry name" value="Peptidase_S8/S53_dom"/>
</dbReference>
<dbReference type="AlphaFoldDB" id="A0A6I0ET35"/>
<dbReference type="SUPFAM" id="SSF52743">
    <property type="entry name" value="Subtilisin-like"/>
    <property type="match status" value="1"/>
</dbReference>
<evidence type="ECO:0000256" key="1">
    <source>
        <dbReference type="ARBA" id="ARBA00011073"/>
    </source>
</evidence>
<gene>
    <name evidence="9" type="ORF">F9B85_03980</name>
</gene>
<dbReference type="InterPro" id="IPR034058">
    <property type="entry name" value="TagA/B/C/D_pept_dom"/>
</dbReference>
<feature type="active site" description="Charge relay system" evidence="6">
    <location>
        <position position="139"/>
    </location>
</feature>
<name>A0A6I0ET35_9FIRM</name>
<evidence type="ECO:0000256" key="3">
    <source>
        <dbReference type="ARBA" id="ARBA00022737"/>
    </source>
</evidence>
<keyword evidence="10" id="KW-1185">Reference proteome</keyword>
<evidence type="ECO:0000256" key="4">
    <source>
        <dbReference type="ARBA" id="ARBA00022801"/>
    </source>
</evidence>
<evidence type="ECO:0000256" key="7">
    <source>
        <dbReference type="SAM" id="Phobius"/>
    </source>
</evidence>
<dbReference type="GO" id="GO:0004252">
    <property type="term" value="F:serine-type endopeptidase activity"/>
    <property type="evidence" value="ECO:0007669"/>
    <property type="project" value="UniProtKB-UniRule"/>
</dbReference>
<dbReference type="InterPro" id="IPR036852">
    <property type="entry name" value="Peptidase_S8/S53_dom_sf"/>
</dbReference>
<dbReference type="GO" id="GO:0006508">
    <property type="term" value="P:proteolysis"/>
    <property type="evidence" value="ECO:0007669"/>
    <property type="project" value="UniProtKB-KW"/>
</dbReference>
<dbReference type="Pfam" id="PF00395">
    <property type="entry name" value="SLH"/>
    <property type="match status" value="1"/>
</dbReference>
<dbReference type="PROSITE" id="PS51272">
    <property type="entry name" value="SLH"/>
    <property type="match status" value="1"/>
</dbReference>
<dbReference type="Proteomes" id="UP000468766">
    <property type="component" value="Unassembled WGS sequence"/>
</dbReference>
<dbReference type="PROSITE" id="PS51892">
    <property type="entry name" value="SUBTILASE"/>
    <property type="match status" value="1"/>
</dbReference>
<dbReference type="EMBL" id="WBXO01000002">
    <property type="protein sequence ID" value="KAB2953785.1"/>
    <property type="molecule type" value="Genomic_DNA"/>
</dbReference>
<evidence type="ECO:0000256" key="2">
    <source>
        <dbReference type="ARBA" id="ARBA00022670"/>
    </source>
</evidence>
<dbReference type="Gene3D" id="2.60.120.380">
    <property type="match status" value="1"/>
</dbReference>
<dbReference type="InterPro" id="IPR017313">
    <property type="entry name" value="Moth2364"/>
</dbReference>
<dbReference type="CDD" id="cd04842">
    <property type="entry name" value="Peptidases_S8_Kp43_protease"/>
    <property type="match status" value="1"/>
</dbReference>
<dbReference type="Gene3D" id="3.40.50.200">
    <property type="entry name" value="Peptidase S8/S53 domain"/>
    <property type="match status" value="1"/>
</dbReference>
<dbReference type="PANTHER" id="PTHR43399:SF4">
    <property type="entry name" value="CELL WALL-ASSOCIATED PROTEASE"/>
    <property type="match status" value="1"/>
</dbReference>
<accession>A0A6I0ET35</accession>
<protein>
    <submittedName>
        <fullName evidence="9">S8 family serine peptidase</fullName>
    </submittedName>
</protein>
<keyword evidence="7" id="KW-0812">Transmembrane</keyword>
<keyword evidence="7" id="KW-1133">Transmembrane helix</keyword>
<sequence length="1251" mass="138243">MKRTIPTLRSNHQEGPATYLPILLLMVLCMAGLLISLPANSNTAYSYEAQIEQPHQEIELLSDRARDIVGATPVSLPGLITAKGLTGEGQIVALADSGLDSGQLSDLHPDFHSEEGKMPKVIQLQSWAGRDRADDTNGHGTHMAGIIAGTGSASKGQYKGLAPGASLYIQGLLNEEGVLRTPANLEQLFYPAYSAGARIHVNGWGGRGNYYGVTTAQIDDFIRQNPDFLVIFGAGNSGPERGTITTESNSKNALVIGASQSPRPGFDSTLLPLGSAVELSSRGPTADGRIKPELLAPGTSIVAPRSRYIESNFPAHEEYTRMQGTSMASAVAGGAVALLRQYLMTTSNQGPQSGPKESPSSALIKALLINGARTNEAGPSLEGFGTIDLASTILALQDKSFFYRDEHKGLQEDEEAIYRYSVYNSTEPLKITLAWTDPAAEAGTSTSNTLVNDLDLLVIAPDGQEFMGNHFLGSNDFDRLNNVEQVYIAEPQYGTYQIIVRASTVAEKASQSTQSTGQVAQDYALVYGQLPLQGIVTGQGRGAIPSEEPFFSLSQESQPEDEDEISAAQKETITYLHLDNGKKVPWKAYQSLYVENEAIKNLEIEGLPYGADLYQTNLRTYLISRIWHTGAVQAVIDGEQAMILEMSSAVREGGYYLSPQIALTVNGEKQETLQSLLPGSEIRAIVNPSTQTIWQADSTYIEKEGIVERANQGENQLRLLRDSTIYRGSPQLAVTFEDAPVGKVWRDMPFHSTTNFQELLPGMAVRLVQSPQTGQIHHLAIRRQSIQGTIESIDPNSKRLTFVEGGDTYQLLEGSQVHRDDEEAVIEDLQVGDYITAMVLPDSQSLVDIRAYSQIRWGRVVYHNNQQKQLYLVNQHNRLEQYTLAPDLQVYRWGMPADLVTVPLGTWTWLTLNSTGQQVKRIDSIEVAEEREEIFANYRSSDHSLITLSGRSYQLSPRTVILKNGYLIEPTDLVVGETIELTTLMAPPPTEEIVAMVQGKSREAFTAPYLQIQSFFQLQNRLFVTGQTSATKLYAYYQSGTVREKVTVDSQGRFVWYFDYPAGEKEIQLVAMAATGAITGQKVSIPTTQASTLQDIKGHWAEESLQRLSLKGIITGNEDRYFRPDEAINRLEFALLLSRALGWPQEEEVSAILATIEDHDAIPLWAQHAVAQSWQREIFHNSEHNFFFPQQEVQQGEGWSILSRLPNQPFPFPEKWGEEGYRPFEPLTRAQSIILIEQLLHHLAEQDIKVD</sequence>
<proteinExistence type="inferred from homology"/>
<dbReference type="PRINTS" id="PR00723">
    <property type="entry name" value="SUBTILISIN"/>
</dbReference>
<feature type="transmembrane region" description="Helical" evidence="7">
    <location>
        <begin position="20"/>
        <end position="39"/>
    </location>
</feature>
<evidence type="ECO:0000259" key="8">
    <source>
        <dbReference type="PROSITE" id="PS51272"/>
    </source>
</evidence>
<feature type="domain" description="SLH" evidence="8">
    <location>
        <begin position="1088"/>
        <end position="1151"/>
    </location>
</feature>
<dbReference type="PIRSF" id="PIRSF037899">
    <property type="entry name" value="Subtilisin_rel_Moth_2364"/>
    <property type="match status" value="1"/>
</dbReference>
<keyword evidence="3" id="KW-0677">Repeat</keyword>
<dbReference type="PANTHER" id="PTHR43399">
    <property type="entry name" value="SUBTILISIN-RELATED"/>
    <property type="match status" value="1"/>
</dbReference>
<evidence type="ECO:0000313" key="10">
    <source>
        <dbReference type="Proteomes" id="UP000468766"/>
    </source>
</evidence>
<keyword evidence="7" id="KW-0472">Membrane</keyword>
<dbReference type="RefSeq" id="WP_151618763.1">
    <property type="nucleotide sequence ID" value="NZ_WBXO01000002.1"/>
</dbReference>
<feature type="active site" description="Charge relay system" evidence="6">
    <location>
        <position position="96"/>
    </location>
</feature>
<comment type="similarity">
    <text evidence="1 6">Belongs to the peptidase S8 family.</text>
</comment>
<dbReference type="InterPro" id="IPR001119">
    <property type="entry name" value="SLH_dom"/>
</dbReference>
<organism evidence="9 10">
    <name type="scientific">Heliorestis acidaminivorans</name>
    <dbReference type="NCBI Taxonomy" id="553427"/>
    <lineage>
        <taxon>Bacteria</taxon>
        <taxon>Bacillati</taxon>
        <taxon>Bacillota</taxon>
        <taxon>Clostridia</taxon>
        <taxon>Eubacteriales</taxon>
        <taxon>Heliobacteriaceae</taxon>
        <taxon>Heliorestis</taxon>
    </lineage>
</organism>
<evidence type="ECO:0000313" key="9">
    <source>
        <dbReference type="EMBL" id="KAB2953785.1"/>
    </source>
</evidence>
<keyword evidence="2 6" id="KW-0645">Protease</keyword>